<dbReference type="InterPro" id="IPR023034">
    <property type="entry name" value="PPIase_SurA"/>
</dbReference>
<keyword evidence="2 7" id="KW-0677">Repeat</keyword>
<evidence type="ECO:0000256" key="1">
    <source>
        <dbReference type="ARBA" id="ARBA00022729"/>
    </source>
</evidence>
<dbReference type="SUPFAM" id="SSF54534">
    <property type="entry name" value="FKBP-like"/>
    <property type="match status" value="2"/>
</dbReference>
<dbReference type="PROSITE" id="PS50198">
    <property type="entry name" value="PPIC_PPIASE_2"/>
    <property type="match status" value="2"/>
</dbReference>
<dbReference type="Proteomes" id="UP000035080">
    <property type="component" value="Chromosome"/>
</dbReference>
<dbReference type="Pfam" id="PF09312">
    <property type="entry name" value="SurA_N"/>
    <property type="match status" value="1"/>
</dbReference>
<dbReference type="Pfam" id="PF00639">
    <property type="entry name" value="Rotamase"/>
    <property type="match status" value="2"/>
</dbReference>
<dbReference type="SUPFAM" id="SSF109998">
    <property type="entry name" value="Triger factor/SurA peptide-binding domain-like"/>
    <property type="match status" value="1"/>
</dbReference>
<dbReference type="RefSeq" id="WP_080759212.1">
    <property type="nucleotide sequence ID" value="NZ_CP047385.1"/>
</dbReference>
<sequence precursor="true">MNDMFVKRASLLASLCLAAGVAVAQPAPVSAKAAGAPASSARAVDSIVAVVNDSVITRKELDTRIEEAKHQLTLAKRPIPDADMLQRQVLEQMIVTQVQLQRAKEDGIVVKDADVEQALQRIAADNRLSVDQYKARLSQAGVPWDAFRKEVREQIILARLRDREVDSQVQVSDSEVNTFLAAQRGATATPSSTEYRLSEILVKLPDGATPDQVSAAQKKANEALDKAKAGGDFAELAKQYSDASDAANGGDMGFRIPERIPDLYLNQVQKLQPGTVVPQVLRSNNGFHVVKLIETRKQGGDQGMTVPQIHARHILIRVGDGVSEAQARQKLLDIKAKIESGKGDFADFARQFSVDGSASQGGDLGWISPGETVPAFERAMSELKDGQISDPVRSEYGYHLIQVLGHRESQVSGDQERNLAMQELRGRKAEQQYRDWLQQLRDSAYVDYRLSSAQQ</sequence>
<keyword evidence="10" id="KW-1185">Reference proteome</keyword>
<feature type="domain" description="PpiC" evidence="8">
    <location>
        <begin position="306"/>
        <end position="405"/>
    </location>
</feature>
<evidence type="ECO:0000313" key="9">
    <source>
        <dbReference type="EMBL" id="QHF12374.1"/>
    </source>
</evidence>
<evidence type="ECO:0000256" key="3">
    <source>
        <dbReference type="ARBA" id="ARBA00022764"/>
    </source>
</evidence>
<dbReference type="InterPro" id="IPR000297">
    <property type="entry name" value="PPIase_PpiC"/>
</dbReference>
<evidence type="ECO:0000259" key="8">
    <source>
        <dbReference type="PROSITE" id="PS50198"/>
    </source>
</evidence>
<dbReference type="EMBL" id="CP047385">
    <property type="protein sequence ID" value="QHF12374.1"/>
    <property type="molecule type" value="Genomic_DNA"/>
</dbReference>
<comment type="subcellular location">
    <subcellularLocation>
        <location evidence="7">Periplasm</location>
    </subcellularLocation>
    <text evidence="7">Is capable of associating with the outer membrane.</text>
</comment>
<feature type="signal peptide" evidence="7">
    <location>
        <begin position="1"/>
        <end position="24"/>
    </location>
</feature>
<dbReference type="HAMAP" id="MF_01183">
    <property type="entry name" value="Chaperone_SurA"/>
    <property type="match status" value="1"/>
</dbReference>
<organism evidence="9 10">
    <name type="scientific">Pandoraea fibrosis</name>
    <dbReference type="NCBI Taxonomy" id="1891094"/>
    <lineage>
        <taxon>Bacteria</taxon>
        <taxon>Pseudomonadati</taxon>
        <taxon>Pseudomonadota</taxon>
        <taxon>Betaproteobacteria</taxon>
        <taxon>Burkholderiales</taxon>
        <taxon>Burkholderiaceae</taxon>
        <taxon>Pandoraea</taxon>
    </lineage>
</organism>
<accession>A0ABX6HPC8</accession>
<feature type="domain" description="PpiC" evidence="8">
    <location>
        <begin position="192"/>
        <end position="294"/>
    </location>
</feature>
<evidence type="ECO:0000313" key="10">
    <source>
        <dbReference type="Proteomes" id="UP000035080"/>
    </source>
</evidence>
<comment type="function">
    <text evidence="7">Chaperone involved in the correct folding and assembly of outer membrane proteins. Recognizes specific patterns of aromatic residues and the orientation of their side chains, which are found more frequently in integral outer membrane proteins. May act in both early periplasmic and late outer membrane-associated steps of protein maturation.</text>
</comment>
<name>A0ABX6HPC8_9BURK</name>
<protein>
    <recommendedName>
        <fullName evidence="7">Chaperone SurA</fullName>
    </recommendedName>
    <alternativeName>
        <fullName evidence="7">Peptidyl-prolyl cis-trans isomerase SurA</fullName>
        <shortName evidence="7">PPIase SurA</shortName>
        <ecNumber evidence="7">5.2.1.8</ecNumber>
    </alternativeName>
    <alternativeName>
        <fullName evidence="7">Rotamase SurA</fullName>
    </alternativeName>
</protein>
<dbReference type="InterPro" id="IPR027304">
    <property type="entry name" value="Trigger_fact/SurA_dom_sf"/>
</dbReference>
<dbReference type="Gene3D" id="1.10.4030.10">
    <property type="entry name" value="Porin chaperone SurA, peptide-binding domain"/>
    <property type="match status" value="1"/>
</dbReference>
<dbReference type="InterPro" id="IPR015391">
    <property type="entry name" value="SurA_N"/>
</dbReference>
<evidence type="ECO:0000256" key="6">
    <source>
        <dbReference type="ARBA" id="ARBA00023235"/>
    </source>
</evidence>
<dbReference type="PANTHER" id="PTHR47637">
    <property type="entry name" value="CHAPERONE SURA"/>
    <property type="match status" value="1"/>
</dbReference>
<evidence type="ECO:0000256" key="7">
    <source>
        <dbReference type="HAMAP-Rule" id="MF_01183"/>
    </source>
</evidence>
<evidence type="ECO:0000256" key="4">
    <source>
        <dbReference type="ARBA" id="ARBA00023110"/>
    </source>
</evidence>
<keyword evidence="1 7" id="KW-0732">Signal</keyword>
<dbReference type="InterPro" id="IPR050280">
    <property type="entry name" value="OMP_Chaperone_SurA"/>
</dbReference>
<evidence type="ECO:0000256" key="5">
    <source>
        <dbReference type="ARBA" id="ARBA00023186"/>
    </source>
</evidence>
<comment type="catalytic activity">
    <reaction evidence="7">
        <text>[protein]-peptidylproline (omega=180) = [protein]-peptidylproline (omega=0)</text>
        <dbReference type="Rhea" id="RHEA:16237"/>
        <dbReference type="Rhea" id="RHEA-COMP:10747"/>
        <dbReference type="Rhea" id="RHEA-COMP:10748"/>
        <dbReference type="ChEBI" id="CHEBI:83833"/>
        <dbReference type="ChEBI" id="CHEBI:83834"/>
        <dbReference type="EC" id="5.2.1.8"/>
    </reaction>
</comment>
<keyword evidence="5 7" id="KW-0143">Chaperone</keyword>
<dbReference type="InterPro" id="IPR046357">
    <property type="entry name" value="PPIase_dom_sf"/>
</dbReference>
<evidence type="ECO:0000256" key="2">
    <source>
        <dbReference type="ARBA" id="ARBA00022737"/>
    </source>
</evidence>
<dbReference type="PANTHER" id="PTHR47637:SF1">
    <property type="entry name" value="CHAPERONE SURA"/>
    <property type="match status" value="1"/>
</dbReference>
<reference evidence="9 10" key="1">
    <citation type="journal article" date="2015" name="Genome Announc.">
        <title>Genome Sequences of Two Pandoraea pnomenusa Isolates Recovered 11 Months Apart from a Cystic Fibrosis Patient.</title>
        <authorList>
            <person name="Ee R."/>
            <person name="Ambrose M."/>
            <person name="Lazenby J."/>
            <person name="Williams P."/>
            <person name="Chan K.G."/>
            <person name="Roddam L."/>
        </authorList>
    </citation>
    <scope>NUCLEOTIDE SEQUENCE [LARGE SCALE GENOMIC DNA]</scope>
    <source>
        <strain evidence="9 10">6399</strain>
    </source>
</reference>
<keyword evidence="4 7" id="KW-0697">Rotamase</keyword>
<gene>
    <name evidence="7" type="primary">surA</name>
    <name evidence="9" type="ORF">PI93_006745</name>
</gene>
<dbReference type="Gene3D" id="3.10.50.40">
    <property type="match status" value="2"/>
</dbReference>
<keyword evidence="3 7" id="KW-0574">Periplasm</keyword>
<keyword evidence="6 7" id="KW-0413">Isomerase</keyword>
<comment type="domain">
    <text evidence="7">The PPIase activity resides only in the second parvulin domain. The N-terminal region and the C-terminal tail are necessary and sufficient for the chaperone activity of SurA. The PPIase activity is dispensable for SurA to function as a chaperone. The N-terminal region and the C-terminal tail are also required for porin recognition.</text>
</comment>
<dbReference type="EC" id="5.2.1.8" evidence="7"/>
<feature type="chain" id="PRO_5044905024" description="Chaperone SurA" evidence="7">
    <location>
        <begin position="25"/>
        <end position="455"/>
    </location>
</feature>
<proteinExistence type="inferred from homology"/>